<dbReference type="EMBL" id="GL385397">
    <property type="protein sequence ID" value="EJT77433.1"/>
    <property type="molecule type" value="Genomic_DNA"/>
</dbReference>
<feature type="binding site" evidence="4">
    <location>
        <begin position="612"/>
        <end position="613"/>
    </location>
    <ligand>
        <name>FAD</name>
        <dbReference type="ChEBI" id="CHEBI:57692"/>
    </ligand>
</feature>
<feature type="domain" description="Glucose-methanol-choline oxidoreductase N-terminal" evidence="6">
    <location>
        <begin position="330"/>
        <end position="344"/>
    </location>
</feature>
<dbReference type="GeneID" id="20347803"/>
<evidence type="ECO:0000313" key="8">
    <source>
        <dbReference type="EnsemblFungi" id="EJT77433"/>
    </source>
</evidence>
<comment type="cofactor">
    <cofactor evidence="4">
        <name>FAD</name>
        <dbReference type="ChEBI" id="CHEBI:57692"/>
    </cofactor>
</comment>
<feature type="active site" description="Proton donor" evidence="3">
    <location>
        <position position="567"/>
    </location>
</feature>
<evidence type="ECO:0000256" key="3">
    <source>
        <dbReference type="PIRSR" id="PIRSR000137-1"/>
    </source>
</evidence>
<dbReference type="PANTHER" id="PTHR11552:SF138">
    <property type="entry name" value="DEHYDROGENASE PKFF-RELATED"/>
    <property type="match status" value="1"/>
</dbReference>
<dbReference type="eggNOG" id="KOG1238">
    <property type="taxonomic scope" value="Eukaryota"/>
</dbReference>
<proteinExistence type="inferred from homology"/>
<dbReference type="STRING" id="644352.J3P1E8"/>
<feature type="chain" id="PRO_5015094784" description="Glucose-methanol-choline oxidoreductase N-terminal domain-containing protein" evidence="5">
    <location>
        <begin position="18"/>
        <end position="633"/>
    </location>
</feature>
<feature type="signal peptide" evidence="5">
    <location>
        <begin position="1"/>
        <end position="17"/>
    </location>
</feature>
<dbReference type="GO" id="GO:0050660">
    <property type="term" value="F:flavin adenine dinucleotide binding"/>
    <property type="evidence" value="ECO:0007669"/>
    <property type="project" value="InterPro"/>
</dbReference>
<keyword evidence="2" id="KW-0325">Glycoprotein</keyword>
<gene>
    <name evidence="8" type="primary">20347803</name>
    <name evidence="7" type="ORF">GGTG_07345</name>
</gene>
<protein>
    <recommendedName>
        <fullName evidence="6">Glucose-methanol-choline oxidoreductase N-terminal domain-containing protein</fullName>
    </recommendedName>
</protein>
<reference evidence="7" key="3">
    <citation type="submission" date="2010-09" db="EMBL/GenBank/DDBJ databases">
        <title>Annotation of Gaeumannomyces graminis var. tritici R3-111a-1.</title>
        <authorList>
            <consortium name="The Broad Institute Genome Sequencing Platform"/>
            <person name="Ma L.-J."/>
            <person name="Dead R."/>
            <person name="Young S.K."/>
            <person name="Zeng Q."/>
            <person name="Gargeya S."/>
            <person name="Fitzgerald M."/>
            <person name="Haas B."/>
            <person name="Abouelleil A."/>
            <person name="Alvarado L."/>
            <person name="Arachchi H.M."/>
            <person name="Berlin A."/>
            <person name="Brown A."/>
            <person name="Chapman S.B."/>
            <person name="Chen Z."/>
            <person name="Dunbar C."/>
            <person name="Freedman E."/>
            <person name="Gearin G."/>
            <person name="Gellesch M."/>
            <person name="Goldberg J."/>
            <person name="Griggs A."/>
            <person name="Gujja S."/>
            <person name="Heiman D."/>
            <person name="Howarth C."/>
            <person name="Larson L."/>
            <person name="Lui A."/>
            <person name="MacDonald P.J.P."/>
            <person name="Mehta T."/>
            <person name="Montmayeur A."/>
            <person name="Murphy C."/>
            <person name="Neiman D."/>
            <person name="Pearson M."/>
            <person name="Priest M."/>
            <person name="Roberts A."/>
            <person name="Saif S."/>
            <person name="Shea T."/>
            <person name="Shenoy N."/>
            <person name="Sisk P."/>
            <person name="Stolte C."/>
            <person name="Sykes S."/>
            <person name="Yandava C."/>
            <person name="Wortman J."/>
            <person name="Nusbaum C."/>
            <person name="Birren B."/>
        </authorList>
    </citation>
    <scope>NUCLEOTIDE SEQUENCE</scope>
    <source>
        <strain evidence="7">R3-111a-1</strain>
    </source>
</reference>
<comment type="similarity">
    <text evidence="1">Belongs to the GMC oxidoreductase family.</text>
</comment>
<dbReference type="PANTHER" id="PTHR11552">
    <property type="entry name" value="GLUCOSE-METHANOL-CHOLINE GMC OXIDOREDUCTASE"/>
    <property type="match status" value="1"/>
</dbReference>
<dbReference type="OrthoDB" id="269227at2759"/>
<dbReference type="SUPFAM" id="SSF51905">
    <property type="entry name" value="FAD/NAD(P)-binding domain"/>
    <property type="match status" value="1"/>
</dbReference>
<dbReference type="PIRSF" id="PIRSF000137">
    <property type="entry name" value="Alcohol_oxidase"/>
    <property type="match status" value="1"/>
</dbReference>
<dbReference type="InterPro" id="IPR012132">
    <property type="entry name" value="GMC_OxRdtase"/>
</dbReference>
<evidence type="ECO:0000256" key="5">
    <source>
        <dbReference type="SAM" id="SignalP"/>
    </source>
</evidence>
<dbReference type="GO" id="GO:0044550">
    <property type="term" value="P:secondary metabolite biosynthetic process"/>
    <property type="evidence" value="ECO:0007669"/>
    <property type="project" value="TreeGrafter"/>
</dbReference>
<evidence type="ECO:0000256" key="4">
    <source>
        <dbReference type="PIRSR" id="PIRSR000137-2"/>
    </source>
</evidence>
<dbReference type="Proteomes" id="UP000006039">
    <property type="component" value="Unassembled WGS sequence"/>
</dbReference>
<keyword evidence="4" id="KW-0285">Flavoprotein</keyword>
<feature type="active site" description="Proton acceptor" evidence="3">
    <location>
        <position position="611"/>
    </location>
</feature>
<reference evidence="7" key="2">
    <citation type="submission" date="2010-07" db="EMBL/GenBank/DDBJ databases">
        <authorList>
            <consortium name="The Broad Institute Genome Sequencing Platform"/>
            <consortium name="Broad Institute Genome Sequencing Center for Infectious Disease"/>
            <person name="Ma L.-J."/>
            <person name="Dead R."/>
            <person name="Young S."/>
            <person name="Zeng Q."/>
            <person name="Koehrsen M."/>
            <person name="Alvarado L."/>
            <person name="Berlin A."/>
            <person name="Chapman S.B."/>
            <person name="Chen Z."/>
            <person name="Freedman E."/>
            <person name="Gellesch M."/>
            <person name="Goldberg J."/>
            <person name="Griggs A."/>
            <person name="Gujja S."/>
            <person name="Heilman E.R."/>
            <person name="Heiman D."/>
            <person name="Hepburn T."/>
            <person name="Howarth C."/>
            <person name="Jen D."/>
            <person name="Larson L."/>
            <person name="Mehta T."/>
            <person name="Neiman D."/>
            <person name="Pearson M."/>
            <person name="Roberts A."/>
            <person name="Saif S."/>
            <person name="Shea T."/>
            <person name="Shenoy N."/>
            <person name="Sisk P."/>
            <person name="Stolte C."/>
            <person name="Sykes S."/>
            <person name="Walk T."/>
            <person name="White J."/>
            <person name="Yandava C."/>
            <person name="Haas B."/>
            <person name="Nusbaum C."/>
            <person name="Birren B."/>
        </authorList>
    </citation>
    <scope>NUCLEOTIDE SEQUENCE</scope>
    <source>
        <strain evidence="7">R3-111a-1</strain>
    </source>
</reference>
<evidence type="ECO:0000256" key="2">
    <source>
        <dbReference type="ARBA" id="ARBA00023180"/>
    </source>
</evidence>
<keyword evidence="9" id="KW-1185">Reference proteome</keyword>
<dbReference type="Pfam" id="PF00732">
    <property type="entry name" value="GMC_oxred_N"/>
    <property type="match status" value="1"/>
</dbReference>
<evidence type="ECO:0000313" key="9">
    <source>
        <dbReference type="Proteomes" id="UP000006039"/>
    </source>
</evidence>
<dbReference type="AlphaFoldDB" id="J3P1E8"/>
<dbReference type="EnsemblFungi" id="EJT77433">
    <property type="protein sequence ID" value="EJT77433"/>
    <property type="gene ID" value="GGTG_07345"/>
</dbReference>
<accession>J3P1E8</accession>
<feature type="binding site" evidence="4">
    <location>
        <begin position="566"/>
        <end position="567"/>
    </location>
    <ligand>
        <name>FAD</name>
        <dbReference type="ChEBI" id="CHEBI:57692"/>
    </ligand>
</feature>
<evidence type="ECO:0000313" key="7">
    <source>
        <dbReference type="EMBL" id="EJT77433.1"/>
    </source>
</evidence>
<keyword evidence="4" id="KW-0274">FAD</keyword>
<organism evidence="7">
    <name type="scientific">Gaeumannomyces tritici (strain R3-111a-1)</name>
    <name type="common">Wheat and barley take-all root rot fungus</name>
    <name type="synonym">Gaeumannomyces graminis var. tritici</name>
    <dbReference type="NCBI Taxonomy" id="644352"/>
    <lineage>
        <taxon>Eukaryota</taxon>
        <taxon>Fungi</taxon>
        <taxon>Dikarya</taxon>
        <taxon>Ascomycota</taxon>
        <taxon>Pezizomycotina</taxon>
        <taxon>Sordariomycetes</taxon>
        <taxon>Sordariomycetidae</taxon>
        <taxon>Magnaporthales</taxon>
        <taxon>Magnaporthaceae</taxon>
        <taxon>Gaeumannomyces</taxon>
    </lineage>
</organism>
<reference evidence="9" key="1">
    <citation type="submission" date="2010-07" db="EMBL/GenBank/DDBJ databases">
        <title>The genome sequence of Gaeumannomyces graminis var. tritici strain R3-111a-1.</title>
        <authorList>
            <consortium name="The Broad Institute Genome Sequencing Platform"/>
            <person name="Ma L.-J."/>
            <person name="Dead R."/>
            <person name="Young S."/>
            <person name="Zeng Q."/>
            <person name="Koehrsen M."/>
            <person name="Alvarado L."/>
            <person name="Berlin A."/>
            <person name="Chapman S.B."/>
            <person name="Chen Z."/>
            <person name="Freedman E."/>
            <person name="Gellesch M."/>
            <person name="Goldberg J."/>
            <person name="Griggs A."/>
            <person name="Gujja S."/>
            <person name="Heilman E.R."/>
            <person name="Heiman D."/>
            <person name="Hepburn T."/>
            <person name="Howarth C."/>
            <person name="Jen D."/>
            <person name="Larson L."/>
            <person name="Mehta T."/>
            <person name="Neiman D."/>
            <person name="Pearson M."/>
            <person name="Roberts A."/>
            <person name="Saif S."/>
            <person name="Shea T."/>
            <person name="Shenoy N."/>
            <person name="Sisk P."/>
            <person name="Stolte C."/>
            <person name="Sykes S."/>
            <person name="Walk T."/>
            <person name="White J."/>
            <person name="Yandava C."/>
            <person name="Haas B."/>
            <person name="Nusbaum C."/>
            <person name="Birren B."/>
        </authorList>
    </citation>
    <scope>NUCLEOTIDE SEQUENCE [LARGE SCALE GENOMIC DNA]</scope>
    <source>
        <strain evidence="9">R3-111a-1</strain>
    </source>
</reference>
<dbReference type="VEuPathDB" id="FungiDB:GGTG_07345"/>
<dbReference type="HOGENOM" id="CLU_002865_6_3_1"/>
<dbReference type="Pfam" id="PF05199">
    <property type="entry name" value="GMC_oxred_C"/>
    <property type="match status" value="1"/>
</dbReference>
<name>J3P1E8_GAET3</name>
<keyword evidence="5" id="KW-0732">Signal</keyword>
<dbReference type="SUPFAM" id="SSF54373">
    <property type="entry name" value="FAD-linked reductases, C-terminal domain"/>
    <property type="match status" value="1"/>
</dbReference>
<dbReference type="InterPro" id="IPR036188">
    <property type="entry name" value="FAD/NAD-bd_sf"/>
</dbReference>
<dbReference type="PROSITE" id="PS00624">
    <property type="entry name" value="GMC_OXRED_2"/>
    <property type="match status" value="1"/>
</dbReference>
<dbReference type="InterPro" id="IPR000172">
    <property type="entry name" value="GMC_OxRdtase_N"/>
</dbReference>
<sequence length="633" mass="67160">MLLQVLLVPGLAALAAATPLVDAEARLHQEQKRQLGSLAGEEGKDAVFDYVIVGGGTAGLTLANRLTANSSLTVAVVEGGTFYQVTNPIIGQTPAGDILFTGSSPLDTNPLVDWNMVTEPQEGLGGRSIHYARGKCLGGSSARNFMIYQRGTKQSYQKWADAVGDDSYGWDSLLPYLERSVQFHPPRATRFPNATVSFDPSAFSPAGGPLRVSYPNYAQPFSTWLGPALEQIGIPPARDFNSGQAAGSGYCATTIEPGRAKRDSSQTSFLAAAAGRGNLKVYQLTLARKILFDGDKRATGVVVSPEPLGKAGAAASYTLRARREVILSAGALQSPQLLMLSGVGPRAHLERFSIPVVADRPGVGQGMEDHVMFGPSWRVRVQTLTRLANDPVYLATQFAGPYTLLARGPLSSPTADFLAWEKAPRELVSPAAGAALDAAFPPDWPEIEYLSAAGYIGDFKSLLTSQPRDGHQYATILAGLMAPLSRGSVTLKSADPADHPAIDPRWLTDATDAAVAVAAYRRIRAAFASPAMRPVLADDVEYFPGPAVRTDEQLLATIRASAMTLWHAACTCRMGRVDDPAAVVDSAARVIGVRGLRVVDASSFALLPPGHPQATIYALAEKIADDILKGTGR</sequence>
<reference evidence="8" key="4">
    <citation type="journal article" date="2015" name="G3 (Bethesda)">
        <title>Genome sequences of three phytopathogenic species of the Magnaporthaceae family of fungi.</title>
        <authorList>
            <person name="Okagaki L.H."/>
            <person name="Nunes C.C."/>
            <person name="Sailsbery J."/>
            <person name="Clay B."/>
            <person name="Brown D."/>
            <person name="John T."/>
            <person name="Oh Y."/>
            <person name="Young N."/>
            <person name="Fitzgerald M."/>
            <person name="Haas B.J."/>
            <person name="Zeng Q."/>
            <person name="Young S."/>
            <person name="Adiconis X."/>
            <person name="Fan L."/>
            <person name="Levin J.Z."/>
            <person name="Mitchell T.K."/>
            <person name="Okubara P.A."/>
            <person name="Farman M.L."/>
            <person name="Kohn L.M."/>
            <person name="Birren B."/>
            <person name="Ma L.-J."/>
            <person name="Dean R.A."/>
        </authorList>
    </citation>
    <scope>NUCLEOTIDE SEQUENCE</scope>
    <source>
        <strain evidence="8">R3-111a-1</strain>
    </source>
</reference>
<dbReference type="GO" id="GO:0016614">
    <property type="term" value="F:oxidoreductase activity, acting on CH-OH group of donors"/>
    <property type="evidence" value="ECO:0007669"/>
    <property type="project" value="InterPro"/>
</dbReference>
<evidence type="ECO:0000259" key="6">
    <source>
        <dbReference type="PROSITE" id="PS00624"/>
    </source>
</evidence>
<dbReference type="Gene3D" id="3.30.560.10">
    <property type="entry name" value="Glucose Oxidase, domain 3"/>
    <property type="match status" value="1"/>
</dbReference>
<evidence type="ECO:0000256" key="1">
    <source>
        <dbReference type="ARBA" id="ARBA00010790"/>
    </source>
</evidence>
<reference evidence="8" key="5">
    <citation type="submission" date="2018-04" db="UniProtKB">
        <authorList>
            <consortium name="EnsemblFungi"/>
        </authorList>
    </citation>
    <scope>IDENTIFICATION</scope>
    <source>
        <strain evidence="8">R3-111a-1</strain>
    </source>
</reference>
<dbReference type="RefSeq" id="XP_009223433.1">
    <property type="nucleotide sequence ID" value="XM_009225169.1"/>
</dbReference>
<dbReference type="InterPro" id="IPR007867">
    <property type="entry name" value="GMC_OxRtase_C"/>
</dbReference>
<dbReference type="Gene3D" id="3.50.50.60">
    <property type="entry name" value="FAD/NAD(P)-binding domain"/>
    <property type="match status" value="1"/>
</dbReference>